<dbReference type="RefSeq" id="WP_184994138.1">
    <property type="nucleotide sequence ID" value="NZ_BOMK01000006.1"/>
</dbReference>
<evidence type="ECO:0000256" key="2">
    <source>
        <dbReference type="ARBA" id="ARBA00023027"/>
    </source>
</evidence>
<accession>A0A7W7MQV0</accession>
<dbReference type="InterPro" id="IPR006140">
    <property type="entry name" value="D-isomer_DH_NAD-bd"/>
</dbReference>
<dbReference type="Proteomes" id="UP000578112">
    <property type="component" value="Unassembled WGS sequence"/>
</dbReference>
<dbReference type="CDD" id="cd12166">
    <property type="entry name" value="2-Hacid_dh_7"/>
    <property type="match status" value="1"/>
</dbReference>
<name>A0A7W7MQV0_9ACTN</name>
<keyword evidence="2" id="KW-0520">NAD</keyword>
<keyword evidence="1" id="KW-0560">Oxidoreductase</keyword>
<evidence type="ECO:0000313" key="5">
    <source>
        <dbReference type="Proteomes" id="UP000578112"/>
    </source>
</evidence>
<dbReference type="GO" id="GO:0051287">
    <property type="term" value="F:NAD binding"/>
    <property type="evidence" value="ECO:0007669"/>
    <property type="project" value="InterPro"/>
</dbReference>
<sequence length="307" mass="32371">MDDELSVSLPGARLAGALGTVPPGVELLRWDMTAPAPSPRIDLVVLPYVPGSAHLRLLDGVTTRLVQAQYLGYDGVAEALPPGHVYANARGVHETSTAELALALLLAAQRGIGDFVRAAGVRVPEPAWYPSLADRRVLVLGQGGVGRAIEARLAPFEVDVVRVARTARDDERGRVHGIAELPDLLPSCEAVVVGVPLTGDTVHLVDAAFLARLPDGAVVVNVARGRVADTGAILAEARTGRLRFALDVTDPEPLPVDHELFTLPNVLISPHAGGMSSAMLPRVARLVRRQIDLLLNGAGPVNVVLRS</sequence>
<proteinExistence type="predicted"/>
<dbReference type="GO" id="GO:0030267">
    <property type="term" value="F:glyoxylate reductase (NADPH) activity"/>
    <property type="evidence" value="ECO:0007669"/>
    <property type="project" value="TreeGrafter"/>
</dbReference>
<keyword evidence="5" id="KW-1185">Reference proteome</keyword>
<dbReference type="GO" id="GO:0005829">
    <property type="term" value="C:cytosol"/>
    <property type="evidence" value="ECO:0007669"/>
    <property type="project" value="TreeGrafter"/>
</dbReference>
<feature type="domain" description="D-isomer specific 2-hydroxyacid dehydrogenase NAD-binding" evidence="3">
    <location>
        <begin position="103"/>
        <end position="273"/>
    </location>
</feature>
<organism evidence="4 5">
    <name type="scientific">Actinoplanes digitatis</name>
    <dbReference type="NCBI Taxonomy" id="1868"/>
    <lineage>
        <taxon>Bacteria</taxon>
        <taxon>Bacillati</taxon>
        <taxon>Actinomycetota</taxon>
        <taxon>Actinomycetes</taxon>
        <taxon>Micromonosporales</taxon>
        <taxon>Micromonosporaceae</taxon>
        <taxon>Actinoplanes</taxon>
    </lineage>
</organism>
<reference evidence="4 5" key="1">
    <citation type="submission" date="2020-08" db="EMBL/GenBank/DDBJ databases">
        <title>Sequencing the genomes of 1000 actinobacteria strains.</title>
        <authorList>
            <person name="Klenk H.-P."/>
        </authorList>
    </citation>
    <scope>NUCLEOTIDE SEQUENCE [LARGE SCALE GENOMIC DNA]</scope>
    <source>
        <strain evidence="4 5">DSM 43149</strain>
    </source>
</reference>
<evidence type="ECO:0000256" key="1">
    <source>
        <dbReference type="ARBA" id="ARBA00023002"/>
    </source>
</evidence>
<dbReference type="PANTHER" id="PTHR10996">
    <property type="entry name" value="2-HYDROXYACID DEHYDROGENASE-RELATED"/>
    <property type="match status" value="1"/>
</dbReference>
<comment type="caution">
    <text evidence="4">The sequence shown here is derived from an EMBL/GenBank/DDBJ whole genome shotgun (WGS) entry which is preliminary data.</text>
</comment>
<dbReference type="Gene3D" id="3.40.50.720">
    <property type="entry name" value="NAD(P)-binding Rossmann-like Domain"/>
    <property type="match status" value="2"/>
</dbReference>
<dbReference type="SUPFAM" id="SSF51735">
    <property type="entry name" value="NAD(P)-binding Rossmann-fold domains"/>
    <property type="match status" value="1"/>
</dbReference>
<dbReference type="AlphaFoldDB" id="A0A7W7MQV0"/>
<dbReference type="GO" id="GO:0016618">
    <property type="term" value="F:hydroxypyruvate reductase [NAD(P)H] activity"/>
    <property type="evidence" value="ECO:0007669"/>
    <property type="project" value="TreeGrafter"/>
</dbReference>
<evidence type="ECO:0000313" key="4">
    <source>
        <dbReference type="EMBL" id="MBB4762784.1"/>
    </source>
</evidence>
<evidence type="ECO:0000259" key="3">
    <source>
        <dbReference type="Pfam" id="PF02826"/>
    </source>
</evidence>
<dbReference type="Pfam" id="PF02826">
    <property type="entry name" value="2-Hacid_dh_C"/>
    <property type="match status" value="1"/>
</dbReference>
<gene>
    <name evidence="4" type="ORF">BJ971_003340</name>
</gene>
<dbReference type="EMBL" id="JACHNH010000001">
    <property type="protein sequence ID" value="MBB4762784.1"/>
    <property type="molecule type" value="Genomic_DNA"/>
</dbReference>
<dbReference type="InterPro" id="IPR050223">
    <property type="entry name" value="D-isomer_2-hydroxyacid_DH"/>
</dbReference>
<protein>
    <submittedName>
        <fullName evidence="4">Phosphoglycerate dehydrogenase-like enzyme</fullName>
    </submittedName>
</protein>
<dbReference type="PANTHER" id="PTHR10996:SF178">
    <property type="entry name" value="2-HYDROXYACID DEHYDROGENASE YGL185C-RELATED"/>
    <property type="match status" value="1"/>
</dbReference>
<dbReference type="InterPro" id="IPR036291">
    <property type="entry name" value="NAD(P)-bd_dom_sf"/>
</dbReference>